<evidence type="ECO:0000313" key="2">
    <source>
        <dbReference type="Proteomes" id="UP001060007"/>
    </source>
</evidence>
<sequence>MAASTLTRFCRSMALVQFPTGSASRSMTFRPGRRSFMPCFPVTSSPSITRAPSGSTASMVVLCLVSTSRQVSSSLYQRRRSLPGLLPRSQPHINGYSRESCDFSSTGLVTRGLAIMSPSETKR</sequence>
<reference evidence="1" key="1">
    <citation type="submission" date="2021-05" db="EMBL/GenBank/DDBJ databases">
        <authorList>
            <person name="Chen Y.-M."/>
            <person name="Zhang Y.-Z."/>
        </authorList>
    </citation>
    <scope>NUCLEOTIDE SEQUENCE</scope>
    <source>
        <strain evidence="1">146-k141_158253</strain>
    </source>
</reference>
<reference evidence="1" key="2">
    <citation type="journal article" date="2022" name="Nat. Microbiol.">
        <title>RNA viromes from terrestrial sites across China expand environmental viral diversity.</title>
        <authorList>
            <person name="Chiapello M."/>
            <person name="Rodriguez-Romero J."/>
            <person name="Ayllon M.A."/>
            <person name="Turina M."/>
        </authorList>
    </citation>
    <scope>NUCLEOTIDE SEQUENCE</scope>
    <source>
        <strain evidence="1">146-k141_158253</strain>
    </source>
</reference>
<keyword evidence="2" id="KW-1185">Reference proteome</keyword>
<name>A0ABY4D620_9VIRU</name>
<dbReference type="Proteomes" id="UP001060007">
    <property type="component" value="Segment"/>
</dbReference>
<accession>A0ABY4D620</accession>
<evidence type="ECO:0000313" key="1">
    <source>
        <dbReference type="EMBL" id="UOL49004.1"/>
    </source>
</evidence>
<proteinExistence type="predicted"/>
<dbReference type="EMBL" id="MZ679547">
    <property type="protein sequence ID" value="UOL49004.1"/>
    <property type="molecule type" value="Genomic_RNA"/>
</dbReference>
<organism evidence="1 2">
    <name type="scientific">Leviviridae sp</name>
    <dbReference type="NCBI Taxonomy" id="2027243"/>
    <lineage>
        <taxon>Viruses</taxon>
        <taxon>Riboviria</taxon>
        <taxon>Orthornavirae</taxon>
        <taxon>Lenarviricota</taxon>
        <taxon>Leviviricetes</taxon>
        <taxon>Norzivirales</taxon>
        <taxon>Fiersviridae</taxon>
    </lineage>
</organism>
<protein>
    <submittedName>
        <fullName evidence="1">Lysis protein</fullName>
    </submittedName>
</protein>